<dbReference type="PANTHER" id="PTHR30543:SF21">
    <property type="entry name" value="NAD(P)H-DEPENDENT FMN REDUCTASE LOT6"/>
    <property type="match status" value="1"/>
</dbReference>
<proteinExistence type="predicted"/>
<evidence type="ECO:0000313" key="2">
    <source>
        <dbReference type="EMBL" id="GGR37563.1"/>
    </source>
</evidence>
<evidence type="ECO:0000313" key="3">
    <source>
        <dbReference type="Proteomes" id="UP000610303"/>
    </source>
</evidence>
<dbReference type="GO" id="GO:0010181">
    <property type="term" value="F:FMN binding"/>
    <property type="evidence" value="ECO:0007669"/>
    <property type="project" value="TreeGrafter"/>
</dbReference>
<comment type="caution">
    <text evidence="2">The sequence shown here is derived from an EMBL/GenBank/DDBJ whole genome shotgun (WGS) entry which is preliminary data.</text>
</comment>
<dbReference type="RefSeq" id="WP_189086651.1">
    <property type="nucleotide sequence ID" value="NZ_BMRJ01000007.1"/>
</dbReference>
<keyword evidence="3" id="KW-1185">Reference proteome</keyword>
<name>A0A918FIK4_AGRME</name>
<dbReference type="GO" id="GO:0016491">
    <property type="term" value="F:oxidoreductase activity"/>
    <property type="evidence" value="ECO:0007669"/>
    <property type="project" value="InterPro"/>
</dbReference>
<reference evidence="2" key="2">
    <citation type="submission" date="2020-09" db="EMBL/GenBank/DDBJ databases">
        <authorList>
            <person name="Sun Q."/>
            <person name="Ohkuma M."/>
        </authorList>
    </citation>
    <scope>NUCLEOTIDE SEQUENCE</scope>
    <source>
        <strain evidence="2">JCM 3346</strain>
    </source>
</reference>
<dbReference type="InterPro" id="IPR050712">
    <property type="entry name" value="NAD(P)H-dep_reductase"/>
</dbReference>
<gene>
    <name evidence="2" type="ORF">GCM10010196_34400</name>
</gene>
<dbReference type="AlphaFoldDB" id="A0A918FIK4"/>
<dbReference type="InterPro" id="IPR005025">
    <property type="entry name" value="FMN_Rdtase-like_dom"/>
</dbReference>
<dbReference type="SUPFAM" id="SSF52218">
    <property type="entry name" value="Flavoproteins"/>
    <property type="match status" value="1"/>
</dbReference>
<reference evidence="2" key="1">
    <citation type="journal article" date="2014" name="Int. J. Syst. Evol. Microbiol.">
        <title>Complete genome sequence of Corynebacterium casei LMG S-19264T (=DSM 44701T), isolated from a smear-ripened cheese.</title>
        <authorList>
            <consortium name="US DOE Joint Genome Institute (JGI-PGF)"/>
            <person name="Walter F."/>
            <person name="Albersmeier A."/>
            <person name="Kalinowski J."/>
            <person name="Ruckert C."/>
        </authorList>
    </citation>
    <scope>NUCLEOTIDE SEQUENCE</scope>
    <source>
        <strain evidence="2">JCM 3346</strain>
    </source>
</reference>
<dbReference type="GO" id="GO:0005829">
    <property type="term" value="C:cytosol"/>
    <property type="evidence" value="ECO:0007669"/>
    <property type="project" value="TreeGrafter"/>
</dbReference>
<accession>A0A918FIK4</accession>
<dbReference type="Pfam" id="PF03358">
    <property type="entry name" value="FMN_red"/>
    <property type="match status" value="1"/>
</dbReference>
<feature type="domain" description="NADPH-dependent FMN reductase-like" evidence="1">
    <location>
        <begin position="10"/>
        <end position="142"/>
    </location>
</feature>
<dbReference type="Gene3D" id="3.40.50.360">
    <property type="match status" value="1"/>
</dbReference>
<dbReference type="EMBL" id="BMRJ01000007">
    <property type="protein sequence ID" value="GGR37563.1"/>
    <property type="molecule type" value="Genomic_DNA"/>
</dbReference>
<dbReference type="Proteomes" id="UP000610303">
    <property type="component" value="Unassembled WGS sequence"/>
</dbReference>
<evidence type="ECO:0000259" key="1">
    <source>
        <dbReference type="Pfam" id="PF03358"/>
    </source>
</evidence>
<organism evidence="2 3">
    <name type="scientific">Agromyces mediolanus</name>
    <name type="common">Corynebacterium mediolanum</name>
    <dbReference type="NCBI Taxonomy" id="41986"/>
    <lineage>
        <taxon>Bacteria</taxon>
        <taxon>Bacillati</taxon>
        <taxon>Actinomycetota</taxon>
        <taxon>Actinomycetes</taxon>
        <taxon>Micrococcales</taxon>
        <taxon>Microbacteriaceae</taxon>
        <taxon>Agromyces</taxon>
    </lineage>
</organism>
<dbReference type="InterPro" id="IPR029039">
    <property type="entry name" value="Flavoprotein-like_sf"/>
</dbReference>
<dbReference type="PANTHER" id="PTHR30543">
    <property type="entry name" value="CHROMATE REDUCTASE"/>
    <property type="match status" value="1"/>
</dbReference>
<protein>
    <recommendedName>
        <fullName evidence="1">NADPH-dependent FMN reductase-like domain-containing protein</fullName>
    </recommendedName>
</protein>
<sequence>MPASPERPLVRLIVGSVRPIRVGDQLAEALAPIVAESADARVELVDLAELGLPLLDEPRMPAMGDYQREHTKAWSRIVAESDAVVFVTPQYNGGYPASLKNAIDFLFQEWRGKPALIVSYGGHGGGLSGAQLRGVLEFIGLRLAGSNVELTIPRDGYGDDGRLRDAASIVASHEEPIRAAAATLGGVIRAAAAPAA</sequence>